<dbReference type="GO" id="GO:0003700">
    <property type="term" value="F:DNA-binding transcription factor activity"/>
    <property type="evidence" value="ECO:0007669"/>
    <property type="project" value="InterPro"/>
</dbReference>
<keyword evidence="3" id="KW-0804">Transcription</keyword>
<dbReference type="InterPro" id="IPR000524">
    <property type="entry name" value="Tscrpt_reg_HTH_GntR"/>
</dbReference>
<dbReference type="SMART" id="SM00895">
    <property type="entry name" value="FCD"/>
    <property type="match status" value="1"/>
</dbReference>
<evidence type="ECO:0000259" key="4">
    <source>
        <dbReference type="PROSITE" id="PS50949"/>
    </source>
</evidence>
<name>A0A2N5XQ68_9HYPH</name>
<sequence>MTHDISIVNMELETLGSYMAKSAEMKNNLQIPLRPRGRLHSVVSSVLENRILNGELKVGERLESESAIAREFGVSTRAVREAIQELEVKGLVQRRHGERTEVVRDDINSYLDALAVTVRQQFHSNSDYLLQLMAVRRMIESEALEILTNKKDVQMSKVDDAVKGMKKARDDGDFPGFVNADASFHLALVHATDNQILMRIYDNFSGLINDVIHVTSRIPIKSLADAYQEHAEIYELICNRDMTGAVDRIRTQIDNSADYLRQAIEKSNMKQANKEDENG</sequence>
<dbReference type="InterPro" id="IPR008920">
    <property type="entry name" value="TF_FadR/GntR_C"/>
</dbReference>
<gene>
    <name evidence="5" type="ORF">C0081_11360</name>
</gene>
<dbReference type="OrthoDB" id="9028214at2"/>
<evidence type="ECO:0000313" key="5">
    <source>
        <dbReference type="EMBL" id="PLW76666.1"/>
    </source>
</evidence>
<dbReference type="PANTHER" id="PTHR43537">
    <property type="entry name" value="TRANSCRIPTIONAL REGULATOR, GNTR FAMILY"/>
    <property type="match status" value="1"/>
</dbReference>
<dbReference type="Gene3D" id="1.20.120.530">
    <property type="entry name" value="GntR ligand-binding domain-like"/>
    <property type="match status" value="1"/>
</dbReference>
<dbReference type="AlphaFoldDB" id="A0A2N5XQ68"/>
<evidence type="ECO:0000256" key="2">
    <source>
        <dbReference type="ARBA" id="ARBA00023125"/>
    </source>
</evidence>
<keyword evidence="6" id="KW-1185">Reference proteome</keyword>
<evidence type="ECO:0000256" key="1">
    <source>
        <dbReference type="ARBA" id="ARBA00023015"/>
    </source>
</evidence>
<dbReference type="InterPro" id="IPR036390">
    <property type="entry name" value="WH_DNA-bd_sf"/>
</dbReference>
<comment type="caution">
    <text evidence="5">The sequence shown here is derived from an EMBL/GenBank/DDBJ whole genome shotgun (WGS) entry which is preliminary data.</text>
</comment>
<dbReference type="Gene3D" id="1.10.10.10">
    <property type="entry name" value="Winged helix-like DNA-binding domain superfamily/Winged helix DNA-binding domain"/>
    <property type="match status" value="1"/>
</dbReference>
<dbReference type="PANTHER" id="PTHR43537:SF5">
    <property type="entry name" value="UXU OPERON TRANSCRIPTIONAL REGULATOR"/>
    <property type="match status" value="1"/>
</dbReference>
<proteinExistence type="predicted"/>
<dbReference type="PROSITE" id="PS50949">
    <property type="entry name" value="HTH_GNTR"/>
    <property type="match status" value="1"/>
</dbReference>
<dbReference type="CDD" id="cd07377">
    <property type="entry name" value="WHTH_GntR"/>
    <property type="match status" value="1"/>
</dbReference>
<evidence type="ECO:0000313" key="6">
    <source>
        <dbReference type="Proteomes" id="UP000234881"/>
    </source>
</evidence>
<dbReference type="SMART" id="SM00345">
    <property type="entry name" value="HTH_GNTR"/>
    <property type="match status" value="1"/>
</dbReference>
<reference evidence="5 6" key="1">
    <citation type="submission" date="2018-01" db="EMBL/GenBank/DDBJ databases">
        <title>The draft genome sequence of Cohaesibacter sp. H1304.</title>
        <authorList>
            <person name="Wang N.-N."/>
            <person name="Du Z.-J."/>
        </authorList>
    </citation>
    <scope>NUCLEOTIDE SEQUENCE [LARGE SCALE GENOMIC DNA]</scope>
    <source>
        <strain evidence="5 6">H1304</strain>
    </source>
</reference>
<accession>A0A2N5XQ68</accession>
<dbReference type="GO" id="GO:0003677">
    <property type="term" value="F:DNA binding"/>
    <property type="evidence" value="ECO:0007669"/>
    <property type="project" value="UniProtKB-KW"/>
</dbReference>
<dbReference type="InterPro" id="IPR011711">
    <property type="entry name" value="GntR_C"/>
</dbReference>
<feature type="domain" description="HTH gntR-type" evidence="4">
    <location>
        <begin position="37"/>
        <end position="105"/>
    </location>
</feature>
<organism evidence="5 6">
    <name type="scientific">Cohaesibacter celericrescens</name>
    <dbReference type="NCBI Taxonomy" id="2067669"/>
    <lineage>
        <taxon>Bacteria</taxon>
        <taxon>Pseudomonadati</taxon>
        <taxon>Pseudomonadota</taxon>
        <taxon>Alphaproteobacteria</taxon>
        <taxon>Hyphomicrobiales</taxon>
        <taxon>Cohaesibacteraceae</taxon>
    </lineage>
</organism>
<dbReference type="SUPFAM" id="SSF48008">
    <property type="entry name" value="GntR ligand-binding domain-like"/>
    <property type="match status" value="1"/>
</dbReference>
<evidence type="ECO:0000256" key="3">
    <source>
        <dbReference type="ARBA" id="ARBA00023163"/>
    </source>
</evidence>
<dbReference type="Pfam" id="PF00392">
    <property type="entry name" value="GntR"/>
    <property type="match status" value="1"/>
</dbReference>
<protein>
    <recommendedName>
        <fullName evidence="4">HTH gntR-type domain-containing protein</fullName>
    </recommendedName>
</protein>
<dbReference type="InterPro" id="IPR036388">
    <property type="entry name" value="WH-like_DNA-bd_sf"/>
</dbReference>
<keyword evidence="2" id="KW-0238">DNA-binding</keyword>
<dbReference type="Proteomes" id="UP000234881">
    <property type="component" value="Unassembled WGS sequence"/>
</dbReference>
<dbReference type="EMBL" id="PKUQ01000022">
    <property type="protein sequence ID" value="PLW76666.1"/>
    <property type="molecule type" value="Genomic_DNA"/>
</dbReference>
<dbReference type="SUPFAM" id="SSF46785">
    <property type="entry name" value="Winged helix' DNA-binding domain"/>
    <property type="match status" value="1"/>
</dbReference>
<dbReference type="Pfam" id="PF07729">
    <property type="entry name" value="FCD"/>
    <property type="match status" value="1"/>
</dbReference>
<keyword evidence="1" id="KW-0805">Transcription regulation</keyword>
<dbReference type="PRINTS" id="PR00035">
    <property type="entry name" value="HTHGNTR"/>
</dbReference>